<organism evidence="2 4">
    <name type="scientific">Prunus armeniaca</name>
    <name type="common">Apricot</name>
    <name type="synonym">Armeniaca vulgaris</name>
    <dbReference type="NCBI Taxonomy" id="36596"/>
    <lineage>
        <taxon>Eukaryota</taxon>
        <taxon>Viridiplantae</taxon>
        <taxon>Streptophyta</taxon>
        <taxon>Embryophyta</taxon>
        <taxon>Tracheophyta</taxon>
        <taxon>Spermatophyta</taxon>
        <taxon>Magnoliopsida</taxon>
        <taxon>eudicotyledons</taxon>
        <taxon>Gunneridae</taxon>
        <taxon>Pentapetalae</taxon>
        <taxon>rosids</taxon>
        <taxon>fabids</taxon>
        <taxon>Rosales</taxon>
        <taxon>Rosaceae</taxon>
        <taxon>Amygdaloideae</taxon>
        <taxon>Amygdaleae</taxon>
        <taxon>Prunus</taxon>
    </lineage>
</organism>
<reference evidence="4" key="1">
    <citation type="journal article" date="2020" name="Genome Biol.">
        <title>Gamete binning: chromosome-level and haplotype-resolved genome assembly enabled by high-throughput single-cell sequencing of gamete genomes.</title>
        <authorList>
            <person name="Campoy J.A."/>
            <person name="Sun H."/>
            <person name="Goel M."/>
            <person name="Jiao W.-B."/>
            <person name="Folz-Donahue K."/>
            <person name="Wang N."/>
            <person name="Rubio M."/>
            <person name="Liu C."/>
            <person name="Kukat C."/>
            <person name="Ruiz D."/>
            <person name="Huettel B."/>
            <person name="Schneeberger K."/>
        </authorList>
    </citation>
    <scope>NUCLEOTIDE SEQUENCE [LARGE SCALE GENOMIC DNA]</scope>
    <source>
        <strain evidence="4">cv. Rojo Pasion</strain>
    </source>
</reference>
<protein>
    <submittedName>
        <fullName evidence="2">Uncharacterized protein</fullName>
    </submittedName>
</protein>
<evidence type="ECO:0000313" key="4">
    <source>
        <dbReference type="Proteomes" id="UP000507245"/>
    </source>
</evidence>
<accession>A0A6J5XDZ7</accession>
<name>A0A6J5XDZ7_PRUAR</name>
<reference evidence="2 3" key="2">
    <citation type="submission" date="2020-05" db="EMBL/GenBank/DDBJ databases">
        <authorList>
            <person name="Campoy J."/>
            <person name="Schneeberger K."/>
            <person name="Spophaly S."/>
        </authorList>
    </citation>
    <scope>NUCLEOTIDE SEQUENCE [LARGE SCALE GENOMIC DNA]</scope>
    <source>
        <strain evidence="2">PruArmRojPasFocal</strain>
    </source>
</reference>
<keyword evidence="4" id="KW-1185">Reference proteome</keyword>
<proteinExistence type="predicted"/>
<dbReference type="EMBL" id="CAEKKB010000004">
    <property type="protein sequence ID" value="CAB4309108.1"/>
    <property type="molecule type" value="Genomic_DNA"/>
</dbReference>
<dbReference type="Proteomes" id="UP000507222">
    <property type="component" value="Unassembled WGS sequence"/>
</dbReference>
<dbReference type="Proteomes" id="UP000507245">
    <property type="component" value="Unassembled WGS sequence"/>
</dbReference>
<evidence type="ECO:0000313" key="2">
    <source>
        <dbReference type="EMBL" id="CAB4309108.1"/>
    </source>
</evidence>
<sequence>MEPCSKQGRDGEAVFESTTYQGVLWVQIHGLPPLNMTIATANAEGGQIERGGMHRKIGSDGWFSNMNYSQTIVLRVDVLAILQVHVRLDWMEKNGRLDLPFCELEAVEVLRGRKLKLTRRQSPPLSSDGNRWTTGTRGSCGFLGWRIRQPTRAKRKGVRSTRYSTRYFSRRGKEGISALTDWTRLYHNRLKWIRPKF</sequence>
<dbReference type="AlphaFoldDB" id="A0A6J5XDZ7"/>
<evidence type="ECO:0000313" key="1">
    <source>
        <dbReference type="EMBL" id="CAB4278681.1"/>
    </source>
</evidence>
<dbReference type="EMBL" id="CAEKDK010000004">
    <property type="protein sequence ID" value="CAB4278681.1"/>
    <property type="molecule type" value="Genomic_DNA"/>
</dbReference>
<gene>
    <name evidence="1" type="ORF">CURHAP_LOCUS30211</name>
    <name evidence="2" type="ORF">ORAREDHAP_LOCUS29868</name>
</gene>
<evidence type="ECO:0000313" key="3">
    <source>
        <dbReference type="Proteomes" id="UP000507222"/>
    </source>
</evidence>